<dbReference type="Pfam" id="PF21351">
    <property type="entry name" value="TetR_C_41"/>
    <property type="match status" value="1"/>
</dbReference>
<gene>
    <name evidence="6" type="ORF">SGODD07_01436</name>
</gene>
<evidence type="ECO:0000256" key="1">
    <source>
        <dbReference type="ARBA" id="ARBA00023015"/>
    </source>
</evidence>
<dbReference type="PANTHER" id="PTHR30055">
    <property type="entry name" value="HTH-TYPE TRANSCRIPTIONAL REGULATOR RUTR"/>
    <property type="match status" value="1"/>
</dbReference>
<keyword evidence="1" id="KW-0805">Transcription regulation</keyword>
<dbReference type="Pfam" id="PF00440">
    <property type="entry name" value="TetR_N"/>
    <property type="match status" value="1"/>
</dbReference>
<evidence type="ECO:0000313" key="6">
    <source>
        <dbReference type="EMBL" id="KXT70841.1"/>
    </source>
</evidence>
<evidence type="ECO:0000256" key="4">
    <source>
        <dbReference type="PROSITE-ProRule" id="PRU00335"/>
    </source>
</evidence>
<sequence length="195" mass="21908">MNKKQQASLETSKKILAIARKHFSLKGYAEASLEEIVDELGMTRGALYHHFGNKKALFIAVLAQIQSELGSYVEKSALETQDSWEQLVEGCVAFVRFATLTENKRILLLDGPNVVEWKEWRSQDEANSFFHLREQLDILSKEGKLISIDLDMAAHMISGALNELSLFMAVKEGEAEVRDAISNLLRGFKNHGKKG</sequence>
<dbReference type="InterPro" id="IPR050109">
    <property type="entry name" value="HTH-type_TetR-like_transc_reg"/>
</dbReference>
<reference evidence="6 7" key="1">
    <citation type="submission" date="2016-01" db="EMBL/GenBank/DDBJ databases">
        <title>Highly variable Streptococcus oralis are common among viridans streptococci isolated from primates.</title>
        <authorList>
            <person name="Denapaite D."/>
            <person name="Rieger M."/>
            <person name="Koendgen S."/>
            <person name="Brueckner R."/>
            <person name="Ochigava I."/>
            <person name="Kappeler P."/>
            <person name="Maetz-Rensing K."/>
            <person name="Leendertz F."/>
            <person name="Hakenbeck R."/>
        </authorList>
    </citation>
    <scope>NUCLEOTIDE SEQUENCE [LARGE SCALE GENOMIC DNA]</scope>
    <source>
        <strain evidence="6 7">DD07</strain>
    </source>
</reference>
<dbReference type="Gene3D" id="1.10.357.10">
    <property type="entry name" value="Tetracycline Repressor, domain 2"/>
    <property type="match status" value="1"/>
</dbReference>
<evidence type="ECO:0000256" key="3">
    <source>
        <dbReference type="ARBA" id="ARBA00023163"/>
    </source>
</evidence>
<dbReference type="InterPro" id="IPR001647">
    <property type="entry name" value="HTH_TetR"/>
</dbReference>
<evidence type="ECO:0000259" key="5">
    <source>
        <dbReference type="PROSITE" id="PS50977"/>
    </source>
</evidence>
<feature type="DNA-binding region" description="H-T-H motif" evidence="4">
    <location>
        <begin position="32"/>
        <end position="51"/>
    </location>
</feature>
<dbReference type="PROSITE" id="PS50977">
    <property type="entry name" value="HTH_TETR_2"/>
    <property type="match status" value="1"/>
</dbReference>
<evidence type="ECO:0000313" key="7">
    <source>
        <dbReference type="Proteomes" id="UP000070096"/>
    </source>
</evidence>
<dbReference type="SUPFAM" id="SSF46689">
    <property type="entry name" value="Homeodomain-like"/>
    <property type="match status" value="1"/>
</dbReference>
<dbReference type="InterPro" id="IPR009057">
    <property type="entry name" value="Homeodomain-like_sf"/>
</dbReference>
<dbReference type="PATRIC" id="fig|1302.21.peg.1606"/>
<accession>A0A139N524</accession>
<keyword evidence="3" id="KW-0804">Transcription</keyword>
<evidence type="ECO:0000256" key="2">
    <source>
        <dbReference type="ARBA" id="ARBA00023125"/>
    </source>
</evidence>
<protein>
    <submittedName>
        <fullName evidence="6">Transcriptional regulator, TetR family</fullName>
    </submittedName>
</protein>
<comment type="caution">
    <text evidence="6">The sequence shown here is derived from an EMBL/GenBank/DDBJ whole genome shotgun (WGS) entry which is preliminary data.</text>
</comment>
<feature type="domain" description="HTH tetR-type" evidence="5">
    <location>
        <begin position="9"/>
        <end position="69"/>
    </location>
</feature>
<name>A0A139N524_STRGN</name>
<dbReference type="PANTHER" id="PTHR30055:SF234">
    <property type="entry name" value="HTH-TYPE TRANSCRIPTIONAL REGULATOR BETI"/>
    <property type="match status" value="1"/>
</dbReference>
<proteinExistence type="predicted"/>
<organism evidence="6 7">
    <name type="scientific">Streptococcus gordonii</name>
    <dbReference type="NCBI Taxonomy" id="1302"/>
    <lineage>
        <taxon>Bacteria</taxon>
        <taxon>Bacillati</taxon>
        <taxon>Bacillota</taxon>
        <taxon>Bacilli</taxon>
        <taxon>Lactobacillales</taxon>
        <taxon>Streptococcaceae</taxon>
        <taxon>Streptococcus</taxon>
    </lineage>
</organism>
<dbReference type="EMBL" id="LQRC01000208">
    <property type="protein sequence ID" value="KXT70841.1"/>
    <property type="molecule type" value="Genomic_DNA"/>
</dbReference>
<keyword evidence="2 4" id="KW-0238">DNA-binding</keyword>
<dbReference type="GO" id="GO:0003700">
    <property type="term" value="F:DNA-binding transcription factor activity"/>
    <property type="evidence" value="ECO:0007669"/>
    <property type="project" value="TreeGrafter"/>
</dbReference>
<dbReference type="InterPro" id="IPR049484">
    <property type="entry name" value="Rv0078-like_C"/>
</dbReference>
<dbReference type="PRINTS" id="PR00455">
    <property type="entry name" value="HTHTETR"/>
</dbReference>
<dbReference type="Proteomes" id="UP000070096">
    <property type="component" value="Unassembled WGS sequence"/>
</dbReference>
<dbReference type="GO" id="GO:0000976">
    <property type="term" value="F:transcription cis-regulatory region binding"/>
    <property type="evidence" value="ECO:0007669"/>
    <property type="project" value="TreeGrafter"/>
</dbReference>
<dbReference type="AlphaFoldDB" id="A0A139N524"/>